<reference evidence="3" key="1">
    <citation type="submission" date="2022-11" db="UniProtKB">
        <authorList>
            <consortium name="WormBaseParasite"/>
        </authorList>
    </citation>
    <scope>IDENTIFICATION</scope>
</reference>
<keyword evidence="2" id="KW-1185">Reference proteome</keyword>
<name>A0A914V0Z3_9BILA</name>
<protein>
    <submittedName>
        <fullName evidence="3">Uncharacterized protein</fullName>
    </submittedName>
</protein>
<keyword evidence="1" id="KW-0812">Transmembrane</keyword>
<dbReference type="WBParaSite" id="PSAMB.scaffold140size73394.g2561.t1">
    <property type="protein sequence ID" value="PSAMB.scaffold140size73394.g2561.t1"/>
    <property type="gene ID" value="PSAMB.scaffold140size73394.g2561"/>
</dbReference>
<evidence type="ECO:0000313" key="3">
    <source>
        <dbReference type="WBParaSite" id="PSAMB.scaffold140size73394.g2561.t1"/>
    </source>
</evidence>
<keyword evidence="1" id="KW-1133">Transmembrane helix</keyword>
<accession>A0A914V0Z3</accession>
<evidence type="ECO:0000256" key="1">
    <source>
        <dbReference type="SAM" id="Phobius"/>
    </source>
</evidence>
<dbReference type="Proteomes" id="UP000887566">
    <property type="component" value="Unplaced"/>
</dbReference>
<proteinExistence type="predicted"/>
<sequence>MTITHFCCFMPTLIAFPLYFAINPSADPRQYFIFLEAASTMILYAILLPLVLFWQHKSLRDNLWKSIGVFDRVEPGGARADGRTIEQVVEIVMHAVSFLSLLLLLQLLNGDRIGVSNCVYDTGAAPCVDGRDNVIVFQDCNQPGSILQFSDIEILTYDAKGDPICCTTSYFLPPRGFVELPGQLKVRSGTITLDNTTLTNPNYLGLYRDYILITAAKLKNDILQTQYCLDGMTQYPLVANGTCYQHFCDEVYTASICDALNKNGVANLPEDLPPAFRDKFDTSEGIIVDSLFKGQYSLQFQINHAHINKKYVIGCIEDTNVFVNIDN</sequence>
<dbReference type="AlphaFoldDB" id="A0A914V0Z3"/>
<keyword evidence="1" id="KW-0472">Membrane</keyword>
<evidence type="ECO:0000313" key="2">
    <source>
        <dbReference type="Proteomes" id="UP000887566"/>
    </source>
</evidence>
<organism evidence="2 3">
    <name type="scientific">Plectus sambesii</name>
    <dbReference type="NCBI Taxonomy" id="2011161"/>
    <lineage>
        <taxon>Eukaryota</taxon>
        <taxon>Metazoa</taxon>
        <taxon>Ecdysozoa</taxon>
        <taxon>Nematoda</taxon>
        <taxon>Chromadorea</taxon>
        <taxon>Plectida</taxon>
        <taxon>Plectina</taxon>
        <taxon>Plectoidea</taxon>
        <taxon>Plectidae</taxon>
        <taxon>Plectus</taxon>
    </lineage>
</organism>
<feature type="transmembrane region" description="Helical" evidence="1">
    <location>
        <begin position="88"/>
        <end position="108"/>
    </location>
</feature>
<feature type="transmembrane region" description="Helical" evidence="1">
    <location>
        <begin position="31"/>
        <end position="54"/>
    </location>
</feature>